<keyword evidence="5" id="KW-1185">Reference proteome</keyword>
<organism evidence="4 5">
    <name type="scientific">Botrytis elliptica</name>
    <dbReference type="NCBI Taxonomy" id="278938"/>
    <lineage>
        <taxon>Eukaryota</taxon>
        <taxon>Fungi</taxon>
        <taxon>Dikarya</taxon>
        <taxon>Ascomycota</taxon>
        <taxon>Pezizomycotina</taxon>
        <taxon>Leotiomycetes</taxon>
        <taxon>Helotiales</taxon>
        <taxon>Sclerotiniaceae</taxon>
        <taxon>Botrytis</taxon>
    </lineage>
</organism>
<accession>A0A4Z1JK00</accession>
<keyword evidence="2" id="KW-0843">Virulence</keyword>
<evidence type="ECO:0000313" key="5">
    <source>
        <dbReference type="Proteomes" id="UP000297229"/>
    </source>
</evidence>
<protein>
    <submittedName>
        <fullName evidence="4">Uncharacterized protein</fullName>
    </submittedName>
</protein>
<evidence type="ECO:0000256" key="1">
    <source>
        <dbReference type="ARBA" id="ARBA00009520"/>
    </source>
</evidence>
<evidence type="ECO:0000313" key="4">
    <source>
        <dbReference type="EMBL" id="TGO74035.1"/>
    </source>
</evidence>
<gene>
    <name evidence="4" type="ORF">BELL_0313g00020</name>
</gene>
<dbReference type="InterPro" id="IPR008701">
    <property type="entry name" value="NPP1"/>
</dbReference>
<proteinExistence type="inferred from homology"/>
<dbReference type="Proteomes" id="UP000297229">
    <property type="component" value="Unassembled WGS sequence"/>
</dbReference>
<dbReference type="Pfam" id="PF05630">
    <property type="entry name" value="NPP1"/>
    <property type="match status" value="1"/>
</dbReference>
<dbReference type="EMBL" id="PQXM01000311">
    <property type="protein sequence ID" value="TGO74035.1"/>
    <property type="molecule type" value="Genomic_DNA"/>
</dbReference>
<comment type="caution">
    <text evidence="4">The sequence shown here is derived from an EMBL/GenBank/DDBJ whole genome shotgun (WGS) entry which is preliminary data.</text>
</comment>
<feature type="signal peptide" evidence="3">
    <location>
        <begin position="1"/>
        <end position="20"/>
    </location>
</feature>
<evidence type="ECO:0000256" key="2">
    <source>
        <dbReference type="ARBA" id="ARBA00023026"/>
    </source>
</evidence>
<dbReference type="AlphaFoldDB" id="A0A4Z1JK00"/>
<dbReference type="PANTHER" id="PTHR33657:SF8">
    <property type="entry name" value="DOMAIN PROTEIN, PUTATIVE (AFU_ORTHOLOGUE AFUA_5G00600)-RELATED"/>
    <property type="match status" value="1"/>
</dbReference>
<comment type="similarity">
    <text evidence="1">Belongs to the Necrosis inducing protein (NPP1) family.</text>
</comment>
<feature type="chain" id="PRO_5021288285" evidence="3">
    <location>
        <begin position="21"/>
        <end position="183"/>
    </location>
</feature>
<name>A0A4Z1JK00_9HELO</name>
<dbReference type="PANTHER" id="PTHR33657">
    <property type="entry name" value="DOMAIN PROTEIN, PUTATIVE (AFU_ORTHOLOGUE AFUA_5G00600)-RELATED"/>
    <property type="match status" value="1"/>
</dbReference>
<sequence>MFFSNTKLLYLLATAAAVKGTPIEENNITARTPENVPDGALGNTLREFEPYMHIAHGCKPYSAVDGYGNTSGGLQDSGDPTGFCNDPQYGQTYVRGGWSGGRYGIMYAWYWPKDHPAAGNLINNPEVANPVLIGAAASGHGGVSKTTNPPRQGTRPKVEYFVEFPKNHALQFTNTPGVDLPMI</sequence>
<keyword evidence="3" id="KW-0732">Signal</keyword>
<dbReference type="STRING" id="278938.A0A4Z1JK00"/>
<dbReference type="PIRSF" id="PIRSF029958">
    <property type="entry name" value="Necrosis-inducing_protein"/>
    <property type="match status" value="1"/>
</dbReference>
<evidence type="ECO:0000256" key="3">
    <source>
        <dbReference type="SAM" id="SignalP"/>
    </source>
</evidence>
<reference evidence="4 5" key="1">
    <citation type="submission" date="2017-12" db="EMBL/GenBank/DDBJ databases">
        <title>Comparative genomics of Botrytis spp.</title>
        <authorList>
            <person name="Valero-Jimenez C.A."/>
            <person name="Tapia P."/>
            <person name="Veloso J."/>
            <person name="Silva-Moreno E."/>
            <person name="Staats M."/>
            <person name="Valdes J.H."/>
            <person name="Van Kan J.A.L."/>
        </authorList>
    </citation>
    <scope>NUCLEOTIDE SEQUENCE [LARGE SCALE GENOMIC DNA]</scope>
    <source>
        <strain evidence="4 5">Be9601</strain>
    </source>
</reference>